<dbReference type="Pfam" id="PF00730">
    <property type="entry name" value="HhH-GPD"/>
    <property type="match status" value="1"/>
</dbReference>
<keyword evidence="17" id="KW-1185">Reference proteome</keyword>
<dbReference type="Gene3D" id="1.10.340.30">
    <property type="entry name" value="Hypothetical protein, domain 2"/>
    <property type="match status" value="1"/>
</dbReference>
<keyword evidence="6" id="KW-0004">4Fe-4S</keyword>
<evidence type="ECO:0000256" key="10">
    <source>
        <dbReference type="ARBA" id="ARBA00023004"/>
    </source>
</evidence>
<evidence type="ECO:0000313" key="17">
    <source>
        <dbReference type="Proteomes" id="UP000216605"/>
    </source>
</evidence>
<keyword evidence="12" id="KW-0234">DNA repair</keyword>
<dbReference type="InterPro" id="IPR044298">
    <property type="entry name" value="MIG/MutY"/>
</dbReference>
<dbReference type="SUPFAM" id="SSF55811">
    <property type="entry name" value="Nudix"/>
    <property type="match status" value="1"/>
</dbReference>
<dbReference type="EC" id="3.2.2.31" evidence="4 14"/>
<evidence type="ECO:0000256" key="1">
    <source>
        <dbReference type="ARBA" id="ARBA00000843"/>
    </source>
</evidence>
<comment type="similarity">
    <text evidence="3 14">Belongs to the Nth/MutY family.</text>
</comment>
<comment type="cofactor">
    <cofactor evidence="14">
        <name>[4Fe-4S] cluster</name>
        <dbReference type="ChEBI" id="CHEBI:49883"/>
    </cofactor>
    <text evidence="14">Binds 1 [4Fe-4S] cluster.</text>
</comment>
<reference evidence="16 17" key="1">
    <citation type="submission" date="2017-07" db="EMBL/GenBank/DDBJ databases">
        <title>Flavobacterium cyanobacteriorum sp. nov., isolated from cyanobacterial aggregates in a eutrophic lake.</title>
        <authorList>
            <person name="Cai H."/>
        </authorList>
    </citation>
    <scope>NUCLEOTIDE SEQUENCE [LARGE SCALE GENOMIC DNA]</scope>
    <source>
        <strain evidence="16 17">TH021</strain>
    </source>
</reference>
<sequence length="347" mass="39443">MSFSKYLIQWYLQNRRNLPWRKTTDPYPIWLSEIMLQQTRVAQGLPYFQKFMQAFPTVHGLAAAPEEQVLKLWQGLGYYSRARNLHATAKYIAYELEGKFPPDYNGLLKLKGVGEYTAAAIASIAYGEPVPVVDGNVYRVLARYFGIETDISSSGAKKQFTELAASLLPKAQASAFNQAMMEFGALQCVPKNPDCTVCIFNAECAAFLTGRVNALPVKLKKTKVINRYFNYIIVKDVKGRSIINKRSGKGIWHNLYEFPLLEAEQGTDNEDVQAFINSLYGDYGITDVKLLNEVPVVHKLSHQHLHIRFWEVFTRSEVPGTLDPNVLKSYPFPVVIYNFIEKYWGST</sequence>
<organism evidence="16 17">
    <name type="scientific">Flavobacterium cyanobacteriorum</name>
    <dbReference type="NCBI Taxonomy" id="2022802"/>
    <lineage>
        <taxon>Bacteria</taxon>
        <taxon>Pseudomonadati</taxon>
        <taxon>Bacteroidota</taxon>
        <taxon>Flavobacteriia</taxon>
        <taxon>Flavobacteriales</taxon>
        <taxon>Flavobacteriaceae</taxon>
        <taxon>Flavobacterium</taxon>
    </lineage>
</organism>
<dbReference type="AlphaFoldDB" id="A0A255ZAS5"/>
<evidence type="ECO:0000256" key="8">
    <source>
        <dbReference type="ARBA" id="ARBA00022763"/>
    </source>
</evidence>
<dbReference type="GO" id="GO:0046872">
    <property type="term" value="F:metal ion binding"/>
    <property type="evidence" value="ECO:0007669"/>
    <property type="project" value="UniProtKB-UniRule"/>
</dbReference>
<evidence type="ECO:0000256" key="5">
    <source>
        <dbReference type="ARBA" id="ARBA00022023"/>
    </source>
</evidence>
<dbReference type="FunFam" id="1.10.340.30:FF:000002">
    <property type="entry name" value="Adenine DNA glycosylase"/>
    <property type="match status" value="1"/>
</dbReference>
<evidence type="ECO:0000259" key="15">
    <source>
        <dbReference type="SMART" id="SM00478"/>
    </source>
</evidence>
<dbReference type="InterPro" id="IPR000445">
    <property type="entry name" value="HhH_motif"/>
</dbReference>
<evidence type="ECO:0000256" key="14">
    <source>
        <dbReference type="RuleBase" id="RU365096"/>
    </source>
</evidence>
<protein>
    <recommendedName>
        <fullName evidence="5 14">Adenine DNA glycosylase</fullName>
        <ecNumber evidence="4 14">3.2.2.31</ecNumber>
    </recommendedName>
</protein>
<dbReference type="SMART" id="SM00478">
    <property type="entry name" value="ENDO3c"/>
    <property type="match status" value="1"/>
</dbReference>
<keyword evidence="11" id="KW-0411">Iron-sulfur</keyword>
<dbReference type="OrthoDB" id="9802365at2"/>
<dbReference type="SUPFAM" id="SSF48150">
    <property type="entry name" value="DNA-glycosylase"/>
    <property type="match status" value="1"/>
</dbReference>
<evidence type="ECO:0000256" key="13">
    <source>
        <dbReference type="ARBA" id="ARBA00023295"/>
    </source>
</evidence>
<dbReference type="CDD" id="cd03431">
    <property type="entry name" value="NUDIX_DNA_Glycosylase_C-MutY"/>
    <property type="match status" value="1"/>
</dbReference>
<dbReference type="InterPro" id="IPR011257">
    <property type="entry name" value="DNA_glycosylase"/>
</dbReference>
<evidence type="ECO:0000256" key="4">
    <source>
        <dbReference type="ARBA" id="ARBA00012045"/>
    </source>
</evidence>
<keyword evidence="13 14" id="KW-0326">Glycosidase</keyword>
<dbReference type="PANTHER" id="PTHR42944">
    <property type="entry name" value="ADENINE DNA GLYCOSYLASE"/>
    <property type="match status" value="1"/>
</dbReference>
<accession>A0A255ZAS5</accession>
<evidence type="ECO:0000256" key="3">
    <source>
        <dbReference type="ARBA" id="ARBA00008343"/>
    </source>
</evidence>
<dbReference type="GO" id="GO:0034039">
    <property type="term" value="F:8-oxo-7,8-dihydroguanine DNA N-glycosylase activity"/>
    <property type="evidence" value="ECO:0007669"/>
    <property type="project" value="TreeGrafter"/>
</dbReference>
<dbReference type="Gene3D" id="3.90.79.10">
    <property type="entry name" value="Nucleoside Triphosphate Pyrophosphohydrolase"/>
    <property type="match status" value="1"/>
</dbReference>
<dbReference type="Proteomes" id="UP000216605">
    <property type="component" value="Unassembled WGS sequence"/>
</dbReference>
<gene>
    <name evidence="16" type="primary">mutY</name>
    <name evidence="16" type="ORF">CHU92_04795</name>
</gene>
<feature type="domain" description="HhH-GPD" evidence="15">
    <location>
        <begin position="35"/>
        <end position="186"/>
    </location>
</feature>
<dbReference type="CDD" id="cd00056">
    <property type="entry name" value="ENDO3c"/>
    <property type="match status" value="1"/>
</dbReference>
<dbReference type="Pfam" id="PF00633">
    <property type="entry name" value="HHH"/>
    <property type="match status" value="1"/>
</dbReference>
<evidence type="ECO:0000256" key="12">
    <source>
        <dbReference type="ARBA" id="ARBA00023204"/>
    </source>
</evidence>
<dbReference type="GO" id="GO:0035485">
    <property type="term" value="F:adenine/guanine mispair binding"/>
    <property type="evidence" value="ECO:0007669"/>
    <property type="project" value="TreeGrafter"/>
</dbReference>
<comment type="caution">
    <text evidence="16">The sequence shown here is derived from an EMBL/GenBank/DDBJ whole genome shotgun (WGS) entry which is preliminary data.</text>
</comment>
<dbReference type="GO" id="GO:0006284">
    <property type="term" value="P:base-excision repair"/>
    <property type="evidence" value="ECO:0007669"/>
    <property type="project" value="UniProtKB-UniRule"/>
</dbReference>
<name>A0A255ZAS5_9FLAO</name>
<keyword evidence="9" id="KW-0378">Hydrolase</keyword>
<dbReference type="GO" id="GO:0051539">
    <property type="term" value="F:4 iron, 4 sulfur cluster binding"/>
    <property type="evidence" value="ECO:0007669"/>
    <property type="project" value="UniProtKB-UniRule"/>
</dbReference>
<dbReference type="RefSeq" id="WP_094413142.1">
    <property type="nucleotide sequence ID" value="NZ_NOXV01000212.1"/>
</dbReference>
<dbReference type="InterPro" id="IPR015797">
    <property type="entry name" value="NUDIX_hydrolase-like_dom_sf"/>
</dbReference>
<proteinExistence type="inferred from homology"/>
<dbReference type="GO" id="GO:0006298">
    <property type="term" value="P:mismatch repair"/>
    <property type="evidence" value="ECO:0007669"/>
    <property type="project" value="TreeGrafter"/>
</dbReference>
<keyword evidence="8 14" id="KW-0227">DNA damage</keyword>
<keyword evidence="10 14" id="KW-0408">Iron</keyword>
<dbReference type="Gene3D" id="1.10.1670.10">
    <property type="entry name" value="Helix-hairpin-Helix base-excision DNA repair enzymes (C-terminal)"/>
    <property type="match status" value="1"/>
</dbReference>
<keyword evidence="7" id="KW-0479">Metal-binding</keyword>
<dbReference type="InterPro" id="IPR029119">
    <property type="entry name" value="MutY_C"/>
</dbReference>
<comment type="catalytic activity">
    <reaction evidence="1 14">
        <text>Hydrolyzes free adenine bases from 7,8-dihydro-8-oxoguanine:adenine mismatched double-stranded DNA, leaving an apurinic site.</text>
        <dbReference type="EC" id="3.2.2.31"/>
    </reaction>
</comment>
<evidence type="ECO:0000256" key="11">
    <source>
        <dbReference type="ARBA" id="ARBA00023014"/>
    </source>
</evidence>
<evidence type="ECO:0000313" key="16">
    <source>
        <dbReference type="EMBL" id="OYQ38566.1"/>
    </source>
</evidence>
<evidence type="ECO:0000256" key="9">
    <source>
        <dbReference type="ARBA" id="ARBA00022801"/>
    </source>
</evidence>
<evidence type="ECO:0000256" key="2">
    <source>
        <dbReference type="ARBA" id="ARBA00002933"/>
    </source>
</evidence>
<dbReference type="PANTHER" id="PTHR42944:SF1">
    <property type="entry name" value="ADENINE DNA GLYCOSYLASE"/>
    <property type="match status" value="1"/>
</dbReference>
<dbReference type="InterPro" id="IPR005760">
    <property type="entry name" value="A/G_AdeGlyc_MutY"/>
</dbReference>
<dbReference type="GO" id="GO:0000701">
    <property type="term" value="F:purine-specific mismatch base pair DNA N-glycosylase activity"/>
    <property type="evidence" value="ECO:0007669"/>
    <property type="project" value="UniProtKB-EC"/>
</dbReference>
<dbReference type="InterPro" id="IPR023170">
    <property type="entry name" value="HhH_base_excis_C"/>
</dbReference>
<dbReference type="NCBIfam" id="TIGR01084">
    <property type="entry name" value="mutY"/>
    <property type="match status" value="1"/>
</dbReference>
<comment type="function">
    <text evidence="2">Adenine glycosylase active on G-A mispairs. MutY also corrects error-prone DNA synthesis past GO lesions which are due to the oxidatively damaged form of guanine: 7,8-dihydro-8-oxoguanine (8-oxo-dGTP).</text>
</comment>
<dbReference type="GO" id="GO:0032357">
    <property type="term" value="F:oxidized purine DNA binding"/>
    <property type="evidence" value="ECO:0007669"/>
    <property type="project" value="TreeGrafter"/>
</dbReference>
<dbReference type="EMBL" id="NOXV01000212">
    <property type="protein sequence ID" value="OYQ38566.1"/>
    <property type="molecule type" value="Genomic_DNA"/>
</dbReference>
<evidence type="ECO:0000256" key="7">
    <source>
        <dbReference type="ARBA" id="ARBA00022723"/>
    </source>
</evidence>
<evidence type="ECO:0000256" key="6">
    <source>
        <dbReference type="ARBA" id="ARBA00022485"/>
    </source>
</evidence>
<dbReference type="Pfam" id="PF14815">
    <property type="entry name" value="NUDIX_4"/>
    <property type="match status" value="1"/>
</dbReference>
<dbReference type="InterPro" id="IPR003265">
    <property type="entry name" value="HhH-GPD_domain"/>
</dbReference>